<evidence type="ECO:0008006" key="2">
    <source>
        <dbReference type="Google" id="ProtNLM"/>
    </source>
</evidence>
<evidence type="ECO:0000313" key="1">
    <source>
        <dbReference type="EMBL" id="XIA18166.1"/>
    </source>
</evidence>
<organism evidence="1">
    <name type="scientific">Rhodanobacter sp. FW102-FHT14D07</name>
    <dbReference type="NCBI Taxonomy" id="3351462"/>
    <lineage>
        <taxon>Bacteria</taxon>
        <taxon>Pseudomonadati</taxon>
        <taxon>Pseudomonadota</taxon>
        <taxon>Gammaproteobacteria</taxon>
        <taxon>Lysobacterales</taxon>
        <taxon>Rhodanobacteraceae</taxon>
        <taxon>Rhodanobacter</taxon>
    </lineage>
</organism>
<protein>
    <recommendedName>
        <fullName evidence="2">DUF883 domain-containing protein</fullName>
    </recommendedName>
</protein>
<dbReference type="EMBL" id="CP170721">
    <property type="protein sequence ID" value="XIA18166.1"/>
    <property type="molecule type" value="Genomic_DNA"/>
</dbReference>
<gene>
    <name evidence="1" type="ORF">ACFYG5_16615</name>
</gene>
<dbReference type="RefSeq" id="WP_395120721.1">
    <property type="nucleotide sequence ID" value="NZ_CP170721.1"/>
</dbReference>
<proteinExistence type="predicted"/>
<dbReference type="AlphaFoldDB" id="A0AB74UND8"/>
<sequence>MKVLKQLAEVRLAQARMERARHEVGEPAAALLARGREYPLATVGVAAGAGFALGSLDLHPLRVPGLASLVGGGLVEVLAQGSHLLAEMAVAGVAAHAAATADSAAPDGAPSP</sequence>
<name>A0AB74UND8_9GAMM</name>
<accession>A0AB74UND8</accession>
<reference evidence="1" key="1">
    <citation type="submission" date="2024-10" db="EMBL/GenBank/DDBJ databases">
        <authorList>
            <person name="Lesea H.P."/>
            <person name="Kuehl J.V."/>
            <person name="Chandonia J.-M."/>
        </authorList>
    </citation>
    <scope>NUCLEOTIDE SEQUENCE</scope>
    <source>
        <strain evidence="1">FW102-FHT14D07</strain>
    </source>
</reference>